<evidence type="ECO:0000256" key="2">
    <source>
        <dbReference type="ARBA" id="ARBA00022679"/>
    </source>
</evidence>
<comment type="similarity">
    <text evidence="1">Belongs to the plant acyltransferase family.</text>
</comment>
<reference evidence="4 5" key="1">
    <citation type="submission" date="2021-02" db="EMBL/GenBank/DDBJ databases">
        <title>Plant Genome Project.</title>
        <authorList>
            <person name="Zhang R.-G."/>
        </authorList>
    </citation>
    <scope>NUCLEOTIDE SEQUENCE [LARGE SCALE GENOMIC DNA]</scope>
    <source>
        <tissue evidence="4">Leaves</tissue>
    </source>
</reference>
<accession>A0ABQ8I1X2</accession>
<evidence type="ECO:0000256" key="1">
    <source>
        <dbReference type="ARBA" id="ARBA00009861"/>
    </source>
</evidence>
<dbReference type="Proteomes" id="UP000827721">
    <property type="component" value="Unassembled WGS sequence"/>
</dbReference>
<evidence type="ECO:0000256" key="3">
    <source>
        <dbReference type="ARBA" id="ARBA00023315"/>
    </source>
</evidence>
<dbReference type="InterPro" id="IPR023213">
    <property type="entry name" value="CAT-like_dom_sf"/>
</dbReference>
<keyword evidence="3" id="KW-0012">Acyltransferase</keyword>
<name>A0ABQ8I1X2_9ROSI</name>
<dbReference type="Pfam" id="PF02458">
    <property type="entry name" value="Transferase"/>
    <property type="match status" value="2"/>
</dbReference>
<organism evidence="4 5">
    <name type="scientific">Xanthoceras sorbifolium</name>
    <dbReference type="NCBI Taxonomy" id="99658"/>
    <lineage>
        <taxon>Eukaryota</taxon>
        <taxon>Viridiplantae</taxon>
        <taxon>Streptophyta</taxon>
        <taxon>Embryophyta</taxon>
        <taxon>Tracheophyta</taxon>
        <taxon>Spermatophyta</taxon>
        <taxon>Magnoliopsida</taxon>
        <taxon>eudicotyledons</taxon>
        <taxon>Gunneridae</taxon>
        <taxon>Pentapetalae</taxon>
        <taxon>rosids</taxon>
        <taxon>malvids</taxon>
        <taxon>Sapindales</taxon>
        <taxon>Sapindaceae</taxon>
        <taxon>Xanthoceroideae</taxon>
        <taxon>Xanthoceras</taxon>
    </lineage>
</organism>
<dbReference type="EMBL" id="JAFEMO010000005">
    <property type="protein sequence ID" value="KAH7570432.1"/>
    <property type="molecule type" value="Genomic_DNA"/>
</dbReference>
<comment type="caution">
    <text evidence="4">The sequence shown here is derived from an EMBL/GenBank/DDBJ whole genome shotgun (WGS) entry which is preliminary data.</text>
</comment>
<dbReference type="PANTHER" id="PTHR31623:SF122">
    <property type="entry name" value="HXXXD-TYPE ACYL-TRANSFERASE FAMILY PROTEIN"/>
    <property type="match status" value="1"/>
</dbReference>
<evidence type="ECO:0000313" key="5">
    <source>
        <dbReference type="Proteomes" id="UP000827721"/>
    </source>
</evidence>
<dbReference type="PANTHER" id="PTHR31623">
    <property type="entry name" value="F21J9.9"/>
    <property type="match status" value="1"/>
</dbReference>
<evidence type="ECO:0008006" key="6">
    <source>
        <dbReference type="Google" id="ProtNLM"/>
    </source>
</evidence>
<keyword evidence="5" id="KW-1185">Reference proteome</keyword>
<protein>
    <recommendedName>
        <fullName evidence="6">BAHD acyltransferase</fullName>
    </recommendedName>
</protein>
<dbReference type="Gene3D" id="3.30.559.10">
    <property type="entry name" value="Chloramphenicol acetyltransferase-like domain"/>
    <property type="match status" value="2"/>
</dbReference>
<keyword evidence="2" id="KW-0808">Transferase</keyword>
<evidence type="ECO:0000313" key="4">
    <source>
        <dbReference type="EMBL" id="KAH7570432.1"/>
    </source>
</evidence>
<proteinExistence type="inferred from homology"/>
<gene>
    <name evidence="4" type="ORF">JRO89_XS05G0106000</name>
</gene>
<sequence length="489" mass="53583">MKVEIIARETIKPTSPTPQSLRDFKLSLIDQLAPPAYTSLLFLYSFNGDTDVCVSERSQQLKKSFSNTLALFYPLAGRLKDNIVIDCSDYGAVYVEARVDCPLVHLLEQPNGDKLTQLIPIEIESTEAITGGFVSLVQASFFYCGGVAFGVCISYKLADAATVATSMRCWAATTTTSGSIAAVLLYNEAALFPPREFSAEIPSINNFVKEKFAIKRFVFDASKVAALKAVASSVSVKRPTRAEVVSRVMPSLPKNSVGNLVGFYTAQKDHESEIKLQGLVQRTCISSDYFQAINLSVSAPAPVVRSLPATAPTVSPVVSPAPSPHPTIAATSDYSSSATAAPSPLDFFLFFNNISNSVSELREGMQVFDKNYVKMLETEDAFEAVTNYFKEAASQIIGHDVEFYTCTSLCNNSMYDHLDFGWGRPVWVMIPSMNNKNVMELIDTKKGDGSIEAWMILSRDDMDLFEHDSELLAYASVNPSVLDYTDTNK</sequence>